<keyword evidence="1" id="KW-0732">Signal</keyword>
<comment type="caution">
    <text evidence="3">The sequence shown here is derived from an EMBL/GenBank/DDBJ whole genome shotgun (WGS) entry which is preliminary data.</text>
</comment>
<dbReference type="Proteomes" id="UP000295684">
    <property type="component" value="Unassembled WGS sequence"/>
</dbReference>
<organism evidence="3 4">
    <name type="scientific">Pedobacter psychrotolerans</name>
    <dbReference type="NCBI Taxonomy" id="1843235"/>
    <lineage>
        <taxon>Bacteria</taxon>
        <taxon>Pseudomonadati</taxon>
        <taxon>Bacteroidota</taxon>
        <taxon>Sphingobacteriia</taxon>
        <taxon>Sphingobacteriales</taxon>
        <taxon>Sphingobacteriaceae</taxon>
        <taxon>Pedobacter</taxon>
    </lineage>
</organism>
<dbReference type="EMBL" id="BMJO01000005">
    <property type="protein sequence ID" value="GGE61677.1"/>
    <property type="molecule type" value="Genomic_DNA"/>
</dbReference>
<dbReference type="EMBL" id="SLWO01000005">
    <property type="protein sequence ID" value="TCO23665.1"/>
    <property type="molecule type" value="Genomic_DNA"/>
</dbReference>
<protein>
    <recommendedName>
        <fullName evidence="6">DUF4848 domain-containing protein</fullName>
    </recommendedName>
</protein>
<dbReference type="OrthoDB" id="752149at2"/>
<dbReference type="PROSITE" id="PS51257">
    <property type="entry name" value="PROKAR_LIPOPROTEIN"/>
    <property type="match status" value="1"/>
</dbReference>
<keyword evidence="5" id="KW-1185">Reference proteome</keyword>
<name>A0A4R2HAC0_9SPHI</name>
<dbReference type="Proteomes" id="UP000622648">
    <property type="component" value="Unassembled WGS sequence"/>
</dbReference>
<sequence length="337" mass="37673">MRNNKKLKCIVLLSICVLSIYSCKKDAVVESVNENKSLSNAISIENGYLKFRDQKAFDSLENIIINYSPHQLDAWEKTLVGFSSYRSTYLKAQNEYANVNSSESFNSFKKKYSDLISIRPDSSLTYKFGTPFSAIITNNSGELKIGDQFRKYTNESSLILYTGAHKNLSELKNSTDIKVLPIKKLLMSVRNAQSLAPPQGNSAFGNGMVSQYLFYSGDNKRRLYVELWVENTPPPNLVEFGSCRLYFVVLQELKKTFGGWRSNETDYYSNGVNLKFTSTHNLSIPNSYSFNGSFNAIQGVTGPIIYNMPSFPGYCSSVTGTGRFTTGGVPDAPGFGY</sequence>
<feature type="chain" id="PRO_5021013806" description="DUF4848 domain-containing protein" evidence="1">
    <location>
        <begin position="25"/>
        <end position="337"/>
    </location>
</feature>
<evidence type="ECO:0008006" key="6">
    <source>
        <dbReference type="Google" id="ProtNLM"/>
    </source>
</evidence>
<feature type="signal peptide" evidence="1">
    <location>
        <begin position="1"/>
        <end position="24"/>
    </location>
</feature>
<dbReference type="AlphaFoldDB" id="A0A4R2HAC0"/>
<evidence type="ECO:0000313" key="4">
    <source>
        <dbReference type="Proteomes" id="UP000295684"/>
    </source>
</evidence>
<reference evidence="2" key="4">
    <citation type="submission" date="2024-05" db="EMBL/GenBank/DDBJ databases">
        <authorList>
            <person name="Sun Q."/>
            <person name="Zhou Y."/>
        </authorList>
    </citation>
    <scope>NUCLEOTIDE SEQUENCE</scope>
    <source>
        <strain evidence="2">CGMCC 1.15644</strain>
    </source>
</reference>
<reference evidence="5" key="2">
    <citation type="journal article" date="2019" name="Int. J. Syst. Evol. Microbiol.">
        <title>The Global Catalogue of Microorganisms (GCM) 10K type strain sequencing project: providing services to taxonomists for standard genome sequencing and annotation.</title>
        <authorList>
            <consortium name="The Broad Institute Genomics Platform"/>
            <consortium name="The Broad Institute Genome Sequencing Center for Infectious Disease"/>
            <person name="Wu L."/>
            <person name="Ma J."/>
        </authorList>
    </citation>
    <scope>NUCLEOTIDE SEQUENCE [LARGE SCALE GENOMIC DNA]</scope>
    <source>
        <strain evidence="5">CGMCC 1.15644</strain>
    </source>
</reference>
<evidence type="ECO:0000313" key="3">
    <source>
        <dbReference type="EMBL" id="TCO23665.1"/>
    </source>
</evidence>
<accession>A0A4R2HAC0</accession>
<evidence type="ECO:0000313" key="2">
    <source>
        <dbReference type="EMBL" id="GGE61677.1"/>
    </source>
</evidence>
<evidence type="ECO:0000313" key="5">
    <source>
        <dbReference type="Proteomes" id="UP000622648"/>
    </source>
</evidence>
<gene>
    <name evidence="3" type="ORF">EV200_105134</name>
    <name evidence="2" type="ORF">GCM10011413_30030</name>
</gene>
<dbReference type="RefSeq" id="WP_132533567.1">
    <property type="nucleotide sequence ID" value="NZ_BMJO01000005.1"/>
</dbReference>
<reference evidence="3 4" key="3">
    <citation type="submission" date="2019-03" db="EMBL/GenBank/DDBJ databases">
        <title>Genomic Encyclopedia of Type Strains, Phase IV (KMG-IV): sequencing the most valuable type-strain genomes for metagenomic binning, comparative biology and taxonomic classification.</title>
        <authorList>
            <person name="Goeker M."/>
        </authorList>
    </citation>
    <scope>NUCLEOTIDE SEQUENCE [LARGE SCALE GENOMIC DNA]</scope>
    <source>
        <strain evidence="3 4">DSM 103236</strain>
    </source>
</reference>
<reference evidence="2" key="1">
    <citation type="journal article" date="2014" name="Int. J. Syst. Evol. Microbiol.">
        <title>Complete genome of a new Firmicutes species belonging to the dominant human colonic microbiota ('Ruminococcus bicirculans') reveals two chromosomes and a selective capacity to utilize plant glucans.</title>
        <authorList>
            <consortium name="NISC Comparative Sequencing Program"/>
            <person name="Wegmann U."/>
            <person name="Louis P."/>
            <person name="Goesmann A."/>
            <person name="Henrissat B."/>
            <person name="Duncan S.H."/>
            <person name="Flint H.J."/>
        </authorList>
    </citation>
    <scope>NUCLEOTIDE SEQUENCE</scope>
    <source>
        <strain evidence="2">CGMCC 1.15644</strain>
    </source>
</reference>
<proteinExistence type="predicted"/>
<evidence type="ECO:0000256" key="1">
    <source>
        <dbReference type="SAM" id="SignalP"/>
    </source>
</evidence>